<keyword evidence="10" id="KW-0175">Coiled coil</keyword>
<keyword evidence="14" id="KW-1185">Reference proteome</keyword>
<keyword evidence="6" id="KW-0564">Palmitate</keyword>
<dbReference type="FunCoup" id="G7E5N6">
    <property type="interactions" value="697"/>
</dbReference>
<dbReference type="eggNOG" id="KOG0861">
    <property type="taxonomic scope" value="Eukaryota"/>
</dbReference>
<comment type="subcellular location">
    <subcellularLocation>
        <location evidence="1">Cell membrane</location>
        <topology evidence="1">Lipid-anchor</topology>
        <orientation evidence="1">Cytoplasmic side</orientation>
    </subcellularLocation>
</comment>
<dbReference type="CDD" id="cd15867">
    <property type="entry name" value="R-SNARE_YKT6"/>
    <property type="match status" value="1"/>
</dbReference>
<dbReference type="Gene3D" id="3.30.450.50">
    <property type="entry name" value="Longin domain"/>
    <property type="match status" value="1"/>
</dbReference>
<dbReference type="SUPFAM" id="SSF58038">
    <property type="entry name" value="SNARE fusion complex"/>
    <property type="match status" value="1"/>
</dbReference>
<dbReference type="CDD" id="cd14824">
    <property type="entry name" value="Longin"/>
    <property type="match status" value="1"/>
</dbReference>
<dbReference type="EMBL" id="BABT02000150">
    <property type="protein sequence ID" value="GAA98146.1"/>
    <property type="molecule type" value="Genomic_DNA"/>
</dbReference>
<dbReference type="OMA" id="HYIGIIR"/>
<reference evidence="13 14" key="1">
    <citation type="journal article" date="2011" name="J. Gen. Appl. Microbiol.">
        <title>Draft genome sequencing of the enigmatic basidiomycete Mixia osmundae.</title>
        <authorList>
            <person name="Nishida H."/>
            <person name="Nagatsuka Y."/>
            <person name="Sugiyama J."/>
        </authorList>
    </citation>
    <scope>NUCLEOTIDE SEQUENCE [LARGE SCALE GENOMIC DNA]</scope>
    <source>
        <strain evidence="14">CBS 9802 / IAM 14324 / JCM 22182 / KY 12970</strain>
    </source>
</reference>
<dbReference type="PANTHER" id="PTHR45806:SF1">
    <property type="entry name" value="SYNAPTOBREVIN HOMOLOG YKT6"/>
    <property type="match status" value="1"/>
</dbReference>
<dbReference type="PANTHER" id="PTHR45806">
    <property type="entry name" value="SYNAPTOBREVIN HOMOLOG YKT6"/>
    <property type="match status" value="1"/>
</dbReference>
<comment type="similarity">
    <text evidence="2">Belongs to the synaptobrevin family.</text>
</comment>
<dbReference type="Proteomes" id="UP000009131">
    <property type="component" value="Unassembled WGS sequence"/>
</dbReference>
<dbReference type="GO" id="GO:0005794">
    <property type="term" value="C:Golgi apparatus"/>
    <property type="evidence" value="ECO:0007669"/>
    <property type="project" value="TreeGrafter"/>
</dbReference>
<evidence type="ECO:0000256" key="1">
    <source>
        <dbReference type="ARBA" id="ARBA00004342"/>
    </source>
</evidence>
<dbReference type="FunFam" id="1.20.5.110:FF:000020">
    <property type="entry name" value="synaptobrevin homolog YKT6"/>
    <property type="match status" value="1"/>
</dbReference>
<feature type="domain" description="V-SNARE coiled-coil homology" evidence="12">
    <location>
        <begin position="139"/>
        <end position="199"/>
    </location>
</feature>
<keyword evidence="8" id="KW-0636">Prenylation</keyword>
<evidence type="ECO:0000256" key="8">
    <source>
        <dbReference type="ARBA" id="ARBA00023289"/>
    </source>
</evidence>
<evidence type="ECO:0000256" key="4">
    <source>
        <dbReference type="ARBA" id="ARBA00022481"/>
    </source>
</evidence>
<dbReference type="STRING" id="764103.G7E5N6"/>
<dbReference type="InterPro" id="IPR010908">
    <property type="entry name" value="Longin_dom"/>
</dbReference>
<sequence>MKITSIQVLSRAPGSSNSSPLAEAHDVASFSFYQRGAVTEFLSFLAKTVSDRTQPGQRQSIQEQNYIAHVYARDVGSGPTKHTLVGVVVSDAEYPVRVAFSLLNKILDEFPQDKRTGPVAFPQLATYLQKYQDPKQADTIMKVQQELDETKIVLHKTIESVLERGEKLDSLVDRSNALSASSKMFYKSAKKQNSCCVIC</sequence>
<evidence type="ECO:0000313" key="14">
    <source>
        <dbReference type="Proteomes" id="UP000009131"/>
    </source>
</evidence>
<dbReference type="AlphaFoldDB" id="G7E5N6"/>
<evidence type="ECO:0000256" key="5">
    <source>
        <dbReference type="ARBA" id="ARBA00023136"/>
    </source>
</evidence>
<dbReference type="InParanoid" id="G7E5N6"/>
<keyword evidence="7" id="KW-0449">Lipoprotein</keyword>
<dbReference type="SUPFAM" id="SSF64356">
    <property type="entry name" value="SNARE-like"/>
    <property type="match status" value="1"/>
</dbReference>
<evidence type="ECO:0000256" key="3">
    <source>
        <dbReference type="ARBA" id="ARBA00022475"/>
    </source>
</evidence>
<dbReference type="HOGENOM" id="CLU_074848_0_1_1"/>
<dbReference type="InterPro" id="IPR045848">
    <property type="entry name" value="R-SNARE_YKT6"/>
</dbReference>
<dbReference type="GO" id="GO:0006888">
    <property type="term" value="P:endoplasmic reticulum to Golgi vesicle-mediated transport"/>
    <property type="evidence" value="ECO:0007669"/>
    <property type="project" value="TreeGrafter"/>
</dbReference>
<evidence type="ECO:0000256" key="7">
    <source>
        <dbReference type="ARBA" id="ARBA00023288"/>
    </source>
</evidence>
<evidence type="ECO:0000256" key="9">
    <source>
        <dbReference type="ARBA" id="ARBA00026133"/>
    </source>
</evidence>
<evidence type="ECO:0000313" key="13">
    <source>
        <dbReference type="EMBL" id="GAA98146.1"/>
    </source>
</evidence>
<dbReference type="InterPro" id="IPR001388">
    <property type="entry name" value="Synaptobrevin-like"/>
</dbReference>
<dbReference type="Pfam" id="PF00957">
    <property type="entry name" value="Synaptobrevin"/>
    <property type="match status" value="1"/>
</dbReference>
<name>G7E5N6_MIXOS</name>
<dbReference type="PROSITE" id="PS50859">
    <property type="entry name" value="LONGIN"/>
    <property type="match status" value="1"/>
</dbReference>
<comment type="caution">
    <text evidence="13">The sequence shown here is derived from an EMBL/GenBank/DDBJ whole genome shotgun (WGS) entry which is preliminary data.</text>
</comment>
<dbReference type="Gene3D" id="1.20.5.110">
    <property type="match status" value="1"/>
</dbReference>
<dbReference type="InterPro" id="IPR011012">
    <property type="entry name" value="Longin-like_dom_sf"/>
</dbReference>
<evidence type="ECO:0000259" key="12">
    <source>
        <dbReference type="PROSITE" id="PS50892"/>
    </source>
</evidence>
<dbReference type="InterPro" id="IPR042855">
    <property type="entry name" value="V_SNARE_CC"/>
</dbReference>
<dbReference type="OrthoDB" id="27923at2759"/>
<organism evidence="13 14">
    <name type="scientific">Mixia osmundae (strain CBS 9802 / IAM 14324 / JCM 22182 / KY 12970)</name>
    <dbReference type="NCBI Taxonomy" id="764103"/>
    <lineage>
        <taxon>Eukaryota</taxon>
        <taxon>Fungi</taxon>
        <taxon>Dikarya</taxon>
        <taxon>Basidiomycota</taxon>
        <taxon>Pucciniomycotina</taxon>
        <taxon>Mixiomycetes</taxon>
        <taxon>Mixiales</taxon>
        <taxon>Mixiaceae</taxon>
        <taxon>Mixia</taxon>
    </lineage>
</organism>
<evidence type="ECO:0000256" key="2">
    <source>
        <dbReference type="ARBA" id="ARBA00008025"/>
    </source>
</evidence>
<dbReference type="GO" id="GO:0005886">
    <property type="term" value="C:plasma membrane"/>
    <property type="evidence" value="ECO:0007669"/>
    <property type="project" value="UniProtKB-SubCell"/>
</dbReference>
<dbReference type="PROSITE" id="PS50892">
    <property type="entry name" value="V_SNARE"/>
    <property type="match status" value="1"/>
</dbReference>
<gene>
    <name evidence="13" type="primary">Mo04829</name>
    <name evidence="13" type="ORF">E5Q_04829</name>
</gene>
<reference evidence="13 14" key="2">
    <citation type="journal article" date="2012" name="Open Biol.">
        <title>Characteristics of nucleosomes and linker DNA regions on the genome of the basidiomycete Mixia osmundae revealed by mono- and dinucleosome mapping.</title>
        <authorList>
            <person name="Nishida H."/>
            <person name="Kondo S."/>
            <person name="Matsumoto T."/>
            <person name="Suzuki Y."/>
            <person name="Yoshikawa H."/>
            <person name="Taylor T.D."/>
            <person name="Sugiyama J."/>
        </authorList>
    </citation>
    <scope>NUCLEOTIDE SEQUENCE [LARGE SCALE GENOMIC DNA]</scope>
    <source>
        <strain evidence="14">CBS 9802 / IAM 14324 / JCM 22182 / KY 12970</strain>
    </source>
</reference>
<evidence type="ECO:0000256" key="6">
    <source>
        <dbReference type="ARBA" id="ARBA00023139"/>
    </source>
</evidence>
<dbReference type="Pfam" id="PF13774">
    <property type="entry name" value="Longin"/>
    <property type="match status" value="1"/>
</dbReference>
<protein>
    <recommendedName>
        <fullName evidence="9">Synaptobrevin homolog YKT6</fullName>
    </recommendedName>
</protein>
<accession>G7E5N6</accession>
<keyword evidence="3" id="KW-1003">Cell membrane</keyword>
<keyword evidence="5" id="KW-0472">Membrane</keyword>
<proteinExistence type="inferred from homology"/>
<evidence type="ECO:0000259" key="11">
    <source>
        <dbReference type="PROSITE" id="PS50859"/>
    </source>
</evidence>
<dbReference type="RefSeq" id="XP_014569323.1">
    <property type="nucleotide sequence ID" value="XM_014713837.1"/>
</dbReference>
<dbReference type="SMART" id="SM01270">
    <property type="entry name" value="Longin"/>
    <property type="match status" value="1"/>
</dbReference>
<dbReference type="GO" id="GO:0005484">
    <property type="term" value="F:SNAP receptor activity"/>
    <property type="evidence" value="ECO:0007669"/>
    <property type="project" value="TreeGrafter"/>
</dbReference>
<keyword evidence="4" id="KW-0488">Methylation</keyword>
<dbReference type="PRINTS" id="PR00219">
    <property type="entry name" value="SYNAPTOBREVN"/>
</dbReference>
<feature type="domain" description="Longin" evidence="11">
    <location>
        <begin position="8"/>
        <end position="110"/>
    </location>
</feature>
<evidence type="ECO:0000256" key="10">
    <source>
        <dbReference type="PROSITE-ProRule" id="PRU00290"/>
    </source>
</evidence>